<organism evidence="5 6">
    <name type="scientific">Granulicella aggregans</name>
    <dbReference type="NCBI Taxonomy" id="474949"/>
    <lineage>
        <taxon>Bacteria</taxon>
        <taxon>Pseudomonadati</taxon>
        <taxon>Acidobacteriota</taxon>
        <taxon>Terriglobia</taxon>
        <taxon>Terriglobales</taxon>
        <taxon>Acidobacteriaceae</taxon>
        <taxon>Granulicella</taxon>
    </lineage>
</organism>
<dbReference type="Gene3D" id="2.40.50.100">
    <property type="match status" value="1"/>
</dbReference>
<feature type="domain" description="Multidrug resistance protein MdtA-like C-terminal permuted SH3" evidence="4">
    <location>
        <begin position="323"/>
        <end position="383"/>
    </location>
</feature>
<dbReference type="Pfam" id="PF25954">
    <property type="entry name" value="Beta-barrel_RND_2"/>
    <property type="match status" value="1"/>
</dbReference>
<evidence type="ECO:0000256" key="1">
    <source>
        <dbReference type="ARBA" id="ARBA00009477"/>
    </source>
</evidence>
<dbReference type="AlphaFoldDB" id="A0A7W7ZAP6"/>
<reference evidence="5 6" key="1">
    <citation type="submission" date="2020-08" db="EMBL/GenBank/DDBJ databases">
        <title>Genomic Encyclopedia of Type Strains, Phase IV (KMG-V): Genome sequencing to study the core and pangenomes of soil and plant-associated prokaryotes.</title>
        <authorList>
            <person name="Whitman W."/>
        </authorList>
    </citation>
    <scope>NUCLEOTIDE SEQUENCE [LARGE SCALE GENOMIC DNA]</scope>
    <source>
        <strain evidence="5 6">M8UP14</strain>
    </source>
</reference>
<dbReference type="GO" id="GO:1990281">
    <property type="term" value="C:efflux pump complex"/>
    <property type="evidence" value="ECO:0007669"/>
    <property type="project" value="TreeGrafter"/>
</dbReference>
<evidence type="ECO:0000259" key="2">
    <source>
        <dbReference type="Pfam" id="PF25881"/>
    </source>
</evidence>
<sequence>MSLFEGCKKSAADDADKQVVPVQVVHPVIGAITEEIEGDATLAPIAQAAIQAKITAPVKQFYVQRGGRVKAGQLLATLENGDLSAAALDNKGALNSAEGAYTIATAQQVPQQETQARLDLEQAKSAFDLAQNVLAARTQLFKQGAIPGRDVDTAKAAGFQAQANYEIAKQKYETTKSVGTTASLKSAEGQLTSAKGKYLGAEAQLGYTSIRTPISGVVTDRPLFAGETAAAGTPVVTVMDTSVLLAKLHIAQRQAQQLALGAAAEVSVPGLDKPVEGKVSLISPALDAGSTTVEVWVKVENAGGSLRAGTAVHVTIEGKSIPDAITLPVDALQRSSETGGKAVLVVNADGTLHKKSVTVGVQTPESVQITSGLTVGDTVILSGGYGLDEGTKVKVGAAGEKPAPGVEDGDKQ</sequence>
<dbReference type="GO" id="GO:0015562">
    <property type="term" value="F:efflux transmembrane transporter activity"/>
    <property type="evidence" value="ECO:0007669"/>
    <property type="project" value="TreeGrafter"/>
</dbReference>
<dbReference type="Gene3D" id="2.40.30.170">
    <property type="match status" value="1"/>
</dbReference>
<evidence type="ECO:0000259" key="4">
    <source>
        <dbReference type="Pfam" id="PF25967"/>
    </source>
</evidence>
<dbReference type="InterPro" id="IPR058792">
    <property type="entry name" value="Beta-barrel_RND_2"/>
</dbReference>
<dbReference type="Gene3D" id="2.40.420.20">
    <property type="match status" value="1"/>
</dbReference>
<feature type="domain" description="CusB-like beta-barrel" evidence="3">
    <location>
        <begin position="248"/>
        <end position="319"/>
    </location>
</feature>
<proteinExistence type="inferred from homology"/>
<dbReference type="Pfam" id="PF25967">
    <property type="entry name" value="RND-MFP_C"/>
    <property type="match status" value="1"/>
</dbReference>
<feature type="domain" description="YbhG-like alpha-helical hairpin" evidence="2">
    <location>
        <begin position="81"/>
        <end position="205"/>
    </location>
</feature>
<dbReference type="EMBL" id="JACHIP010000001">
    <property type="protein sequence ID" value="MBB5056323.1"/>
    <property type="molecule type" value="Genomic_DNA"/>
</dbReference>
<keyword evidence="6" id="KW-1185">Reference proteome</keyword>
<protein>
    <submittedName>
        <fullName evidence="5">RND family efflux transporter MFP subunit</fullName>
    </submittedName>
</protein>
<dbReference type="Gene3D" id="1.10.287.470">
    <property type="entry name" value="Helix hairpin bin"/>
    <property type="match status" value="1"/>
</dbReference>
<dbReference type="InterPro" id="IPR006143">
    <property type="entry name" value="RND_pump_MFP"/>
</dbReference>
<comment type="caution">
    <text evidence="5">The sequence shown here is derived from an EMBL/GenBank/DDBJ whole genome shotgun (WGS) entry which is preliminary data.</text>
</comment>
<comment type="similarity">
    <text evidence="1">Belongs to the membrane fusion protein (MFP) (TC 8.A.1) family.</text>
</comment>
<dbReference type="NCBIfam" id="TIGR01730">
    <property type="entry name" value="RND_mfp"/>
    <property type="match status" value="1"/>
</dbReference>
<dbReference type="InterPro" id="IPR059052">
    <property type="entry name" value="HH_YbhG-like"/>
</dbReference>
<dbReference type="Proteomes" id="UP000540989">
    <property type="component" value="Unassembled WGS sequence"/>
</dbReference>
<evidence type="ECO:0000313" key="5">
    <source>
        <dbReference type="EMBL" id="MBB5056323.1"/>
    </source>
</evidence>
<dbReference type="Pfam" id="PF25881">
    <property type="entry name" value="HH_YBHG"/>
    <property type="match status" value="1"/>
</dbReference>
<evidence type="ECO:0000313" key="6">
    <source>
        <dbReference type="Proteomes" id="UP000540989"/>
    </source>
</evidence>
<dbReference type="SUPFAM" id="SSF111369">
    <property type="entry name" value="HlyD-like secretion proteins"/>
    <property type="match status" value="2"/>
</dbReference>
<dbReference type="PANTHER" id="PTHR30469">
    <property type="entry name" value="MULTIDRUG RESISTANCE PROTEIN MDTA"/>
    <property type="match status" value="1"/>
</dbReference>
<evidence type="ECO:0000259" key="3">
    <source>
        <dbReference type="Pfam" id="PF25954"/>
    </source>
</evidence>
<accession>A0A7W7ZAP6</accession>
<dbReference type="InterPro" id="IPR058627">
    <property type="entry name" value="MdtA-like_C"/>
</dbReference>
<gene>
    <name evidence="5" type="ORF">HDF16_000992</name>
</gene>
<name>A0A7W7ZAP6_9BACT</name>